<name>A0A6D2IVW6_9BRAS</name>
<dbReference type="OrthoDB" id="10027872at2759"/>
<proteinExistence type="predicted"/>
<gene>
    <name evidence="2" type="ORF">MERR_LOCUS20572</name>
</gene>
<organism evidence="2 3">
    <name type="scientific">Microthlaspi erraticum</name>
    <dbReference type="NCBI Taxonomy" id="1685480"/>
    <lineage>
        <taxon>Eukaryota</taxon>
        <taxon>Viridiplantae</taxon>
        <taxon>Streptophyta</taxon>
        <taxon>Embryophyta</taxon>
        <taxon>Tracheophyta</taxon>
        <taxon>Spermatophyta</taxon>
        <taxon>Magnoliopsida</taxon>
        <taxon>eudicotyledons</taxon>
        <taxon>Gunneridae</taxon>
        <taxon>Pentapetalae</taxon>
        <taxon>rosids</taxon>
        <taxon>malvids</taxon>
        <taxon>Brassicales</taxon>
        <taxon>Brassicaceae</taxon>
        <taxon>Coluteocarpeae</taxon>
        <taxon>Microthlaspi</taxon>
    </lineage>
</organism>
<sequence>MLLCLLKDAESTISELLSWFSLWAKPNQTLTEQEGTTTGFNKDSSGNSVVLTPFSSSHSSHITNQSTIIDDPEIYIIGGPSKEPLSSVRILDCRNHTWRDAPSMIVAREDACAIFCDDKIYVMGGCDIDEDFANWMEVFDMKTQSWKSSFDKQENKIWYAKISLESRCNGREIWGQVECVDELSRFFFFEHAEYVRCDMLKLNLSNWWEVPSQDWKNTESSRVKSRASDSSLFFSASSFSHFLFSEVFSDVRRRSPML</sequence>
<dbReference type="EMBL" id="CACVBM020001129">
    <property type="protein sequence ID" value="CAA7033337.1"/>
    <property type="molecule type" value="Genomic_DNA"/>
</dbReference>
<dbReference type="AlphaFoldDB" id="A0A6D2IVW6"/>
<dbReference type="Pfam" id="PF25210">
    <property type="entry name" value="Kelch_FKB95"/>
    <property type="match status" value="1"/>
</dbReference>
<evidence type="ECO:0000313" key="2">
    <source>
        <dbReference type="EMBL" id="CAA7033337.1"/>
    </source>
</evidence>
<dbReference type="PANTHER" id="PTHR24414">
    <property type="entry name" value="F-BOX/KELCH-REPEAT PROTEIN SKIP4"/>
    <property type="match status" value="1"/>
</dbReference>
<keyword evidence="3" id="KW-1185">Reference proteome</keyword>
<protein>
    <recommendedName>
        <fullName evidence="1">FKB95-like N-terminal Kelch domain-containing protein</fullName>
    </recommendedName>
</protein>
<comment type="caution">
    <text evidence="2">The sequence shown here is derived from an EMBL/GenBank/DDBJ whole genome shotgun (WGS) entry which is preliminary data.</text>
</comment>
<dbReference type="InterPro" id="IPR006652">
    <property type="entry name" value="Kelch_1"/>
</dbReference>
<evidence type="ECO:0000313" key="3">
    <source>
        <dbReference type="Proteomes" id="UP000467841"/>
    </source>
</evidence>
<dbReference type="InterPro" id="IPR057499">
    <property type="entry name" value="Kelch_FKB95"/>
</dbReference>
<accession>A0A6D2IVW6</accession>
<dbReference type="Proteomes" id="UP000467841">
    <property type="component" value="Unassembled WGS sequence"/>
</dbReference>
<dbReference type="SUPFAM" id="SSF117281">
    <property type="entry name" value="Kelch motif"/>
    <property type="match status" value="1"/>
</dbReference>
<dbReference type="InterPro" id="IPR015915">
    <property type="entry name" value="Kelch-typ_b-propeller"/>
</dbReference>
<dbReference type="Gene3D" id="2.120.10.80">
    <property type="entry name" value="Kelch-type beta propeller"/>
    <property type="match status" value="1"/>
</dbReference>
<reference evidence="2" key="1">
    <citation type="submission" date="2020-01" db="EMBL/GenBank/DDBJ databases">
        <authorList>
            <person name="Mishra B."/>
        </authorList>
    </citation>
    <scope>NUCLEOTIDE SEQUENCE [LARGE SCALE GENOMIC DNA]</scope>
</reference>
<evidence type="ECO:0000259" key="1">
    <source>
        <dbReference type="Pfam" id="PF25210"/>
    </source>
</evidence>
<dbReference type="InterPro" id="IPR050354">
    <property type="entry name" value="F-box/kelch-repeat_ARATH"/>
</dbReference>
<feature type="domain" description="FKB95-like N-terminal Kelch" evidence="1">
    <location>
        <begin position="19"/>
        <end position="149"/>
    </location>
</feature>
<dbReference type="PANTHER" id="PTHR24414:SF138">
    <property type="entry name" value="F-BOX DOMAIN-CONTAINING PROTEIN"/>
    <property type="match status" value="1"/>
</dbReference>
<dbReference type="SMART" id="SM00612">
    <property type="entry name" value="Kelch"/>
    <property type="match status" value="1"/>
</dbReference>